<dbReference type="Pfam" id="PF00892">
    <property type="entry name" value="EamA"/>
    <property type="match status" value="2"/>
</dbReference>
<dbReference type="EMBL" id="JAGQDD010000003">
    <property type="protein sequence ID" value="MBQ0930245.1"/>
    <property type="molecule type" value="Genomic_DNA"/>
</dbReference>
<dbReference type="PANTHER" id="PTHR32322">
    <property type="entry name" value="INNER MEMBRANE TRANSPORTER"/>
    <property type="match status" value="1"/>
</dbReference>
<organism evidence="8 9">
    <name type="scientific">Ideonella alba</name>
    <dbReference type="NCBI Taxonomy" id="2824118"/>
    <lineage>
        <taxon>Bacteria</taxon>
        <taxon>Pseudomonadati</taxon>
        <taxon>Pseudomonadota</taxon>
        <taxon>Betaproteobacteria</taxon>
        <taxon>Burkholderiales</taxon>
        <taxon>Sphaerotilaceae</taxon>
        <taxon>Ideonella</taxon>
    </lineage>
</organism>
<evidence type="ECO:0000256" key="4">
    <source>
        <dbReference type="ARBA" id="ARBA00022989"/>
    </source>
</evidence>
<name>A0A940YD83_9BURK</name>
<feature type="transmembrane region" description="Helical" evidence="6">
    <location>
        <begin position="42"/>
        <end position="63"/>
    </location>
</feature>
<dbReference type="AlphaFoldDB" id="A0A940YD83"/>
<evidence type="ECO:0000313" key="9">
    <source>
        <dbReference type="Proteomes" id="UP000676246"/>
    </source>
</evidence>
<keyword evidence="9" id="KW-1185">Reference proteome</keyword>
<feature type="transmembrane region" description="Helical" evidence="6">
    <location>
        <begin position="129"/>
        <end position="147"/>
    </location>
</feature>
<feature type="transmembrane region" description="Helical" evidence="6">
    <location>
        <begin position="223"/>
        <end position="244"/>
    </location>
</feature>
<gene>
    <name evidence="8" type="ORF">KAK03_07055</name>
</gene>
<keyword evidence="4 6" id="KW-1133">Transmembrane helix</keyword>
<keyword evidence="5 6" id="KW-0472">Membrane</keyword>
<dbReference type="InterPro" id="IPR050638">
    <property type="entry name" value="AA-Vitamin_Transporters"/>
</dbReference>
<dbReference type="RefSeq" id="WP_210852797.1">
    <property type="nucleotide sequence ID" value="NZ_JAGQDD010000003.1"/>
</dbReference>
<feature type="transmembrane region" description="Helical" evidence="6">
    <location>
        <begin position="75"/>
        <end position="92"/>
    </location>
</feature>
<feature type="transmembrane region" description="Helical" evidence="6">
    <location>
        <begin position="251"/>
        <end position="272"/>
    </location>
</feature>
<proteinExistence type="inferred from homology"/>
<evidence type="ECO:0000256" key="1">
    <source>
        <dbReference type="ARBA" id="ARBA00004141"/>
    </source>
</evidence>
<protein>
    <submittedName>
        <fullName evidence="8">DMT family transporter</fullName>
    </submittedName>
</protein>
<comment type="subcellular location">
    <subcellularLocation>
        <location evidence="1">Membrane</location>
        <topology evidence="1">Multi-pass membrane protein</topology>
    </subcellularLocation>
</comment>
<reference evidence="8 9" key="1">
    <citation type="submission" date="2021-04" db="EMBL/GenBank/DDBJ databases">
        <title>The genome sequence of Ideonella sp. 3Y2.</title>
        <authorList>
            <person name="Liu Y."/>
        </authorList>
    </citation>
    <scope>NUCLEOTIDE SEQUENCE [LARGE SCALE GENOMIC DNA]</scope>
    <source>
        <strain evidence="8 9">3Y2</strain>
    </source>
</reference>
<dbReference type="InterPro" id="IPR037185">
    <property type="entry name" value="EmrE-like"/>
</dbReference>
<dbReference type="Proteomes" id="UP000676246">
    <property type="component" value="Unassembled WGS sequence"/>
</dbReference>
<evidence type="ECO:0000256" key="3">
    <source>
        <dbReference type="ARBA" id="ARBA00022692"/>
    </source>
</evidence>
<evidence type="ECO:0000313" key="8">
    <source>
        <dbReference type="EMBL" id="MBQ0930245.1"/>
    </source>
</evidence>
<dbReference type="InterPro" id="IPR000620">
    <property type="entry name" value="EamA_dom"/>
</dbReference>
<evidence type="ECO:0000256" key="6">
    <source>
        <dbReference type="SAM" id="Phobius"/>
    </source>
</evidence>
<feature type="transmembrane region" description="Helical" evidence="6">
    <location>
        <begin position="278"/>
        <end position="295"/>
    </location>
</feature>
<feature type="transmembrane region" description="Helical" evidence="6">
    <location>
        <begin position="98"/>
        <end position="117"/>
    </location>
</feature>
<dbReference type="SUPFAM" id="SSF103481">
    <property type="entry name" value="Multidrug resistance efflux transporter EmrE"/>
    <property type="match status" value="2"/>
</dbReference>
<dbReference type="PANTHER" id="PTHR32322:SF2">
    <property type="entry name" value="EAMA DOMAIN-CONTAINING PROTEIN"/>
    <property type="match status" value="1"/>
</dbReference>
<sequence>MDQRLPLDGRASGLMLLLCLTWGLQQISLKAAAPLVSPATMIGLRSGIALVLIMALGGGWAAWRQSGLTRWRPGVLAGALFAIEYLMVAQALKLTHASHVVVLLYTSPIFAAVGLHWRLPAERLVRRQWLGIGLAFVGIALAFLGRAPQGAMPEAPAVLLGDLLALLAGASWGATTVCIRCSSLSSAPPAETLMWQLGLACALLLPAALLLGEARFTPVPLAWAHLAFQSLVVSSASFLVWFWLLRHYQAAPLGAFSFLTPVFGVVLGLFLLGEPIEARFLAGSVLVLGGVWLASRR</sequence>
<feature type="transmembrane region" description="Helical" evidence="6">
    <location>
        <begin position="159"/>
        <end position="181"/>
    </location>
</feature>
<keyword evidence="3 6" id="KW-0812">Transmembrane</keyword>
<dbReference type="GO" id="GO:0016020">
    <property type="term" value="C:membrane"/>
    <property type="evidence" value="ECO:0007669"/>
    <property type="project" value="UniProtKB-SubCell"/>
</dbReference>
<evidence type="ECO:0000259" key="7">
    <source>
        <dbReference type="Pfam" id="PF00892"/>
    </source>
</evidence>
<comment type="caution">
    <text evidence="8">The sequence shown here is derived from an EMBL/GenBank/DDBJ whole genome shotgun (WGS) entry which is preliminary data.</text>
</comment>
<feature type="domain" description="EamA" evidence="7">
    <location>
        <begin position="14"/>
        <end position="143"/>
    </location>
</feature>
<evidence type="ECO:0000256" key="2">
    <source>
        <dbReference type="ARBA" id="ARBA00007362"/>
    </source>
</evidence>
<feature type="transmembrane region" description="Helical" evidence="6">
    <location>
        <begin position="193"/>
        <end position="211"/>
    </location>
</feature>
<evidence type="ECO:0000256" key="5">
    <source>
        <dbReference type="ARBA" id="ARBA00023136"/>
    </source>
</evidence>
<feature type="domain" description="EamA" evidence="7">
    <location>
        <begin position="160"/>
        <end position="295"/>
    </location>
</feature>
<accession>A0A940YD83</accession>
<comment type="similarity">
    <text evidence="2">Belongs to the EamA transporter family.</text>
</comment>